<comment type="caution">
    <text evidence="2">Lacks conserved residue(s) required for the propagation of feature annotation.</text>
</comment>
<keyword evidence="3" id="KW-0732">Signal</keyword>
<feature type="disulfide bond" evidence="2">
    <location>
        <begin position="382"/>
        <end position="397"/>
    </location>
</feature>
<evidence type="ECO:0000256" key="1">
    <source>
        <dbReference type="ARBA" id="ARBA00023157"/>
    </source>
</evidence>
<dbReference type="PANTHER" id="PTHR39069">
    <property type="entry name" value="ECDYSONE-INDUCIBLE GENE E1, ISOFORM A"/>
    <property type="match status" value="1"/>
</dbReference>
<dbReference type="CDD" id="cd00112">
    <property type="entry name" value="LDLa"/>
    <property type="match status" value="4"/>
</dbReference>
<dbReference type="SUPFAM" id="SSF57424">
    <property type="entry name" value="LDL receptor-like module"/>
    <property type="match status" value="4"/>
</dbReference>
<protein>
    <recommendedName>
        <fullName evidence="4">EB domain-containing protein</fullName>
    </recommendedName>
</protein>
<dbReference type="InterPro" id="IPR006149">
    <property type="entry name" value="EB_dom"/>
</dbReference>
<name>A0AAN9A0Z1_HALRR</name>
<feature type="disulfide bond" evidence="2">
    <location>
        <begin position="343"/>
        <end position="358"/>
    </location>
</feature>
<evidence type="ECO:0000313" key="6">
    <source>
        <dbReference type="Proteomes" id="UP001381693"/>
    </source>
</evidence>
<organism evidence="5 6">
    <name type="scientific">Halocaridina rubra</name>
    <name type="common">Hawaiian red shrimp</name>
    <dbReference type="NCBI Taxonomy" id="373956"/>
    <lineage>
        <taxon>Eukaryota</taxon>
        <taxon>Metazoa</taxon>
        <taxon>Ecdysozoa</taxon>
        <taxon>Arthropoda</taxon>
        <taxon>Crustacea</taxon>
        <taxon>Multicrustacea</taxon>
        <taxon>Malacostraca</taxon>
        <taxon>Eumalacostraca</taxon>
        <taxon>Eucarida</taxon>
        <taxon>Decapoda</taxon>
        <taxon>Pleocyemata</taxon>
        <taxon>Caridea</taxon>
        <taxon>Atyoidea</taxon>
        <taxon>Atyidae</taxon>
        <taxon>Halocaridina</taxon>
    </lineage>
</organism>
<feature type="disulfide bond" evidence="2">
    <location>
        <begin position="409"/>
        <end position="427"/>
    </location>
</feature>
<dbReference type="PRINTS" id="PR00261">
    <property type="entry name" value="LDLRECEPTOR"/>
</dbReference>
<feature type="chain" id="PRO_5043032053" description="EB domain-containing protein" evidence="3">
    <location>
        <begin position="22"/>
        <end position="488"/>
    </location>
</feature>
<feature type="disulfide bond" evidence="2">
    <location>
        <begin position="452"/>
        <end position="470"/>
    </location>
</feature>
<dbReference type="PANTHER" id="PTHR39069:SF1">
    <property type="entry name" value="ECDYSONE-INDUCIBLE GENE E1, ISOFORM A"/>
    <property type="match status" value="1"/>
</dbReference>
<dbReference type="PROSITE" id="PS01209">
    <property type="entry name" value="LDLRA_1"/>
    <property type="match status" value="3"/>
</dbReference>
<dbReference type="PROSITE" id="PS50068">
    <property type="entry name" value="LDLRA_2"/>
    <property type="match status" value="4"/>
</dbReference>
<dbReference type="Proteomes" id="UP001381693">
    <property type="component" value="Unassembled WGS sequence"/>
</dbReference>
<keyword evidence="6" id="KW-1185">Reference proteome</keyword>
<dbReference type="InterPro" id="IPR002172">
    <property type="entry name" value="LDrepeatLR_classA_rpt"/>
</dbReference>
<keyword evidence="1 2" id="KW-1015">Disulfide bond</keyword>
<reference evidence="5 6" key="1">
    <citation type="submission" date="2023-11" db="EMBL/GenBank/DDBJ databases">
        <title>Halocaridina rubra genome assembly.</title>
        <authorList>
            <person name="Smith C."/>
        </authorList>
    </citation>
    <scope>NUCLEOTIDE SEQUENCE [LARGE SCALE GENOMIC DNA]</scope>
    <source>
        <strain evidence="5">EP-1</strain>
        <tissue evidence="5">Whole</tissue>
    </source>
</reference>
<dbReference type="InterPro" id="IPR023415">
    <property type="entry name" value="LDLR_class-A_CS"/>
</dbReference>
<comment type="caution">
    <text evidence="5">The sequence shown here is derived from an EMBL/GenBank/DDBJ whole genome shotgun (WGS) entry which is preliminary data.</text>
</comment>
<dbReference type="AlphaFoldDB" id="A0AAN9A0Z1"/>
<dbReference type="SMART" id="SM00192">
    <property type="entry name" value="LDLa"/>
    <property type="match status" value="4"/>
</dbReference>
<feature type="disulfide bond" evidence="2">
    <location>
        <begin position="402"/>
        <end position="414"/>
    </location>
</feature>
<proteinExistence type="predicted"/>
<evidence type="ECO:0000256" key="2">
    <source>
        <dbReference type="PROSITE-ProRule" id="PRU00124"/>
    </source>
</evidence>
<evidence type="ECO:0000259" key="4">
    <source>
        <dbReference type="Pfam" id="PF01683"/>
    </source>
</evidence>
<feature type="disulfide bond" evidence="2">
    <location>
        <begin position="370"/>
        <end position="388"/>
    </location>
</feature>
<dbReference type="Gene3D" id="4.10.400.10">
    <property type="entry name" value="Low-density Lipoprotein Receptor"/>
    <property type="match status" value="4"/>
</dbReference>
<accession>A0AAN9A0Z1</accession>
<dbReference type="InterPro" id="IPR036055">
    <property type="entry name" value="LDL_receptor-like_sf"/>
</dbReference>
<feature type="disulfide bond" evidence="2">
    <location>
        <begin position="464"/>
        <end position="479"/>
    </location>
</feature>
<feature type="signal peptide" evidence="3">
    <location>
        <begin position="1"/>
        <end position="21"/>
    </location>
</feature>
<feature type="domain" description="EB" evidence="4">
    <location>
        <begin position="96"/>
        <end position="137"/>
    </location>
</feature>
<feature type="domain" description="EB" evidence="4">
    <location>
        <begin position="139"/>
        <end position="191"/>
    </location>
</feature>
<sequence>MLLTSFLVLLSVTSLAVSSKAQEIERKNSLGDFVIDSKEDEINNNLAWYGLDLVGEDSYALLGERCVVSKHCIAPYSACIKGSCRCKPHYLQVDRDSCLPGVLLGFPCEVDAQCSMRVANSACIQGYCRCGAEYAPYRRNNCLRRSRLGDACRSHEQCQLENPGSYCDFMVPRVYGRCKCSSDSPQIGHKCGKPRYSLGTPCGTSAQCSTHVPGAVCVIQKHTSIKSPEAIDPNSISAIPGVSPTPLGVPIAVCACPSGHIEAEDGSRCIPVLKDVGVIPSSLGQRCETSSQCKASDPFTFCKEGYCHCVTDTPQCSASNRGCHKETFQCVSSGKCISWFFVCNGIRECDDGSDEDACLPHRCPPLAHTCKDGTCISRSRLCDGKVHCPDGSDEVNCRGATCPESTFRCSDGRCLPGFVFCNATPTCADHSDEDERACVQGSITASYCPFRCRNGRCRSPAILCSGTDGCGDNSDEETCSVCSCQRPS</sequence>
<feature type="disulfide bond" evidence="2">
    <location>
        <begin position="363"/>
        <end position="375"/>
    </location>
</feature>
<dbReference type="Pfam" id="PF00057">
    <property type="entry name" value="Ldl_recept_a"/>
    <property type="match status" value="3"/>
</dbReference>
<dbReference type="Pfam" id="PF01683">
    <property type="entry name" value="EB"/>
    <property type="match status" value="2"/>
</dbReference>
<dbReference type="EMBL" id="JAXCGZ010009761">
    <property type="protein sequence ID" value="KAK7076251.1"/>
    <property type="molecule type" value="Genomic_DNA"/>
</dbReference>
<evidence type="ECO:0000256" key="3">
    <source>
        <dbReference type="SAM" id="SignalP"/>
    </source>
</evidence>
<evidence type="ECO:0000313" key="5">
    <source>
        <dbReference type="EMBL" id="KAK7076251.1"/>
    </source>
</evidence>
<gene>
    <name evidence="5" type="ORF">SK128_007962</name>
</gene>